<dbReference type="Proteomes" id="UP000297703">
    <property type="component" value="Unassembled WGS sequence"/>
</dbReference>
<sequence length="122" mass="12972">MQRNKKPQAAHGAGGADLAFSLAGGRPQSPRCCTAGFRDHLLKCSRTGIPLAKLGPGNALQLEGSQRVFQELPPPQKQPLSSRSPVYIQSATLLWGHSPSQGHRGVDVPAPVTAQLFLKNTL</sequence>
<evidence type="ECO:0000313" key="2">
    <source>
        <dbReference type="EMBL" id="TFJ99031.1"/>
    </source>
</evidence>
<name>A0A4D9DRU1_9SAUR</name>
<reference evidence="2 3" key="2">
    <citation type="submission" date="2019-04" db="EMBL/GenBank/DDBJ databases">
        <title>The genome sequence of big-headed turtle.</title>
        <authorList>
            <person name="Gong S."/>
        </authorList>
    </citation>
    <scope>NUCLEOTIDE SEQUENCE [LARGE SCALE GENOMIC DNA]</scope>
    <source>
        <strain evidence="2">DO16091913</strain>
        <tissue evidence="2">Muscle</tissue>
    </source>
</reference>
<evidence type="ECO:0000313" key="3">
    <source>
        <dbReference type="Proteomes" id="UP000297703"/>
    </source>
</evidence>
<organism evidence="2 3">
    <name type="scientific">Platysternon megacephalum</name>
    <name type="common">big-headed turtle</name>
    <dbReference type="NCBI Taxonomy" id="55544"/>
    <lineage>
        <taxon>Eukaryota</taxon>
        <taxon>Metazoa</taxon>
        <taxon>Chordata</taxon>
        <taxon>Craniata</taxon>
        <taxon>Vertebrata</taxon>
        <taxon>Euteleostomi</taxon>
        <taxon>Archelosauria</taxon>
        <taxon>Testudinata</taxon>
        <taxon>Testudines</taxon>
        <taxon>Cryptodira</taxon>
        <taxon>Durocryptodira</taxon>
        <taxon>Testudinoidea</taxon>
        <taxon>Platysternidae</taxon>
        <taxon>Platysternon</taxon>
    </lineage>
</organism>
<comment type="caution">
    <text evidence="2">The sequence shown here is derived from an EMBL/GenBank/DDBJ whole genome shotgun (WGS) entry which is preliminary data.</text>
</comment>
<gene>
    <name evidence="2" type="ORF">DR999_PMT18960</name>
</gene>
<reference evidence="2 3" key="1">
    <citation type="submission" date="2019-04" db="EMBL/GenBank/DDBJ databases">
        <title>Draft genome of the big-headed turtle Platysternon megacephalum.</title>
        <authorList>
            <person name="Gong S."/>
        </authorList>
    </citation>
    <scope>NUCLEOTIDE SEQUENCE [LARGE SCALE GENOMIC DNA]</scope>
    <source>
        <strain evidence="2">DO16091913</strain>
        <tissue evidence="2">Muscle</tissue>
    </source>
</reference>
<feature type="region of interest" description="Disordered" evidence="1">
    <location>
        <begin position="1"/>
        <end position="28"/>
    </location>
</feature>
<protein>
    <submittedName>
        <fullName evidence="2">Ubiquilin-1</fullName>
    </submittedName>
</protein>
<proteinExistence type="predicted"/>
<keyword evidence="3" id="KW-1185">Reference proteome</keyword>
<accession>A0A4D9DRU1</accession>
<dbReference type="AlphaFoldDB" id="A0A4D9DRU1"/>
<evidence type="ECO:0000256" key="1">
    <source>
        <dbReference type="SAM" id="MobiDB-lite"/>
    </source>
</evidence>
<dbReference type="EMBL" id="QXTE01000352">
    <property type="protein sequence ID" value="TFJ99031.1"/>
    <property type="molecule type" value="Genomic_DNA"/>
</dbReference>